<accession>A0A9D4MWI0</accession>
<evidence type="ECO:0000313" key="2">
    <source>
        <dbReference type="Proteomes" id="UP000828390"/>
    </source>
</evidence>
<dbReference type="Proteomes" id="UP000828390">
    <property type="component" value="Unassembled WGS sequence"/>
</dbReference>
<sequence>MASHQEQSDLDRIRAELEHVKLENASLKLESESLVLKGNWNLLQIHRHRRPHPKHSGATRWVATAVGIATPKLV</sequence>
<name>A0A9D4MWI0_DREPO</name>
<reference evidence="1" key="1">
    <citation type="journal article" date="2019" name="bioRxiv">
        <title>The Genome of the Zebra Mussel, Dreissena polymorpha: A Resource for Invasive Species Research.</title>
        <authorList>
            <person name="McCartney M.A."/>
            <person name="Auch B."/>
            <person name="Kono T."/>
            <person name="Mallez S."/>
            <person name="Zhang Y."/>
            <person name="Obille A."/>
            <person name="Becker A."/>
            <person name="Abrahante J.E."/>
            <person name="Garbe J."/>
            <person name="Badalamenti J.P."/>
            <person name="Herman A."/>
            <person name="Mangelson H."/>
            <person name="Liachko I."/>
            <person name="Sullivan S."/>
            <person name="Sone E.D."/>
            <person name="Koren S."/>
            <person name="Silverstein K.A.T."/>
            <person name="Beckman K.B."/>
            <person name="Gohl D.M."/>
        </authorList>
    </citation>
    <scope>NUCLEOTIDE SEQUENCE</scope>
    <source>
        <strain evidence="1">Duluth1</strain>
        <tissue evidence="1">Whole animal</tissue>
    </source>
</reference>
<keyword evidence="2" id="KW-1185">Reference proteome</keyword>
<protein>
    <submittedName>
        <fullName evidence="1">Uncharacterized protein</fullName>
    </submittedName>
</protein>
<organism evidence="1 2">
    <name type="scientific">Dreissena polymorpha</name>
    <name type="common">Zebra mussel</name>
    <name type="synonym">Mytilus polymorpha</name>
    <dbReference type="NCBI Taxonomy" id="45954"/>
    <lineage>
        <taxon>Eukaryota</taxon>
        <taxon>Metazoa</taxon>
        <taxon>Spiralia</taxon>
        <taxon>Lophotrochozoa</taxon>
        <taxon>Mollusca</taxon>
        <taxon>Bivalvia</taxon>
        <taxon>Autobranchia</taxon>
        <taxon>Heteroconchia</taxon>
        <taxon>Euheterodonta</taxon>
        <taxon>Imparidentia</taxon>
        <taxon>Neoheterodontei</taxon>
        <taxon>Myida</taxon>
        <taxon>Dreissenoidea</taxon>
        <taxon>Dreissenidae</taxon>
        <taxon>Dreissena</taxon>
    </lineage>
</organism>
<reference evidence="1" key="2">
    <citation type="submission" date="2020-11" db="EMBL/GenBank/DDBJ databases">
        <authorList>
            <person name="McCartney M.A."/>
            <person name="Auch B."/>
            <person name="Kono T."/>
            <person name="Mallez S."/>
            <person name="Becker A."/>
            <person name="Gohl D.M."/>
            <person name="Silverstein K.A.T."/>
            <person name="Koren S."/>
            <person name="Bechman K.B."/>
            <person name="Herman A."/>
            <person name="Abrahante J.E."/>
            <person name="Garbe J."/>
        </authorList>
    </citation>
    <scope>NUCLEOTIDE SEQUENCE</scope>
    <source>
        <strain evidence="1">Duluth1</strain>
        <tissue evidence="1">Whole animal</tissue>
    </source>
</reference>
<dbReference type="AlphaFoldDB" id="A0A9D4MWI0"/>
<dbReference type="EMBL" id="JAIWYP010000001">
    <property type="protein sequence ID" value="KAH3883643.1"/>
    <property type="molecule type" value="Genomic_DNA"/>
</dbReference>
<evidence type="ECO:0000313" key="1">
    <source>
        <dbReference type="EMBL" id="KAH3883643.1"/>
    </source>
</evidence>
<proteinExistence type="predicted"/>
<comment type="caution">
    <text evidence="1">The sequence shown here is derived from an EMBL/GenBank/DDBJ whole genome shotgun (WGS) entry which is preliminary data.</text>
</comment>
<gene>
    <name evidence="1" type="ORF">DPMN_007603</name>
</gene>